<gene>
    <name evidence="2" type="ORF">GHT09_014408</name>
    <name evidence="3" type="ORF">MONAX_5E026650</name>
</gene>
<feature type="region of interest" description="Disordered" evidence="1">
    <location>
        <begin position="38"/>
        <end position="59"/>
    </location>
</feature>
<organism evidence="3 4">
    <name type="scientific">Marmota monax</name>
    <name type="common">Woodchuck</name>
    <dbReference type="NCBI Taxonomy" id="9995"/>
    <lineage>
        <taxon>Eukaryota</taxon>
        <taxon>Metazoa</taxon>
        <taxon>Chordata</taxon>
        <taxon>Craniata</taxon>
        <taxon>Vertebrata</taxon>
        <taxon>Euteleostomi</taxon>
        <taxon>Mammalia</taxon>
        <taxon>Eutheria</taxon>
        <taxon>Euarchontoglires</taxon>
        <taxon>Glires</taxon>
        <taxon>Rodentia</taxon>
        <taxon>Sciuromorpha</taxon>
        <taxon>Sciuridae</taxon>
        <taxon>Xerinae</taxon>
        <taxon>Marmotini</taxon>
        <taxon>Marmota</taxon>
    </lineage>
</organism>
<dbReference type="EMBL" id="WJEC01003644">
    <property type="protein sequence ID" value="KAF7474825.1"/>
    <property type="molecule type" value="Genomic_DNA"/>
</dbReference>
<evidence type="ECO:0000313" key="2">
    <source>
        <dbReference type="EMBL" id="KAF7474825.1"/>
    </source>
</evidence>
<accession>A0A5E4AE93</accession>
<dbReference type="AlphaFoldDB" id="A0A5E4AE93"/>
<sequence length="129" mass="14246">MWVAKRPLLGQLQPKRRQHGMGMLRFVPQLQGVPAWPSGSSAYRGHGKAGLTSHPNQEATTPYHQLCTLPADRVGDTEGERDVARLGAEKQKLRQSLLSLHQELDWTLRQNQQQQGSCIIGVLCTAALG</sequence>
<reference evidence="2" key="2">
    <citation type="submission" date="2020-08" db="EMBL/GenBank/DDBJ databases">
        <authorList>
            <person name="Shumante A."/>
            <person name="Zimin A.V."/>
            <person name="Puiu D."/>
            <person name="Salzberg S.L."/>
        </authorList>
    </citation>
    <scope>NUCLEOTIDE SEQUENCE</scope>
    <source>
        <strain evidence="2">WC2-LM</strain>
        <tissue evidence="2">Liver</tissue>
    </source>
</reference>
<evidence type="ECO:0000256" key="1">
    <source>
        <dbReference type="SAM" id="MobiDB-lite"/>
    </source>
</evidence>
<keyword evidence="4" id="KW-1185">Reference proteome</keyword>
<evidence type="ECO:0000313" key="4">
    <source>
        <dbReference type="Proteomes" id="UP000335636"/>
    </source>
</evidence>
<reference evidence="3 4" key="1">
    <citation type="submission" date="2019-04" db="EMBL/GenBank/DDBJ databases">
        <authorList>
            <person name="Alioto T."/>
            <person name="Alioto T."/>
        </authorList>
    </citation>
    <scope>NUCLEOTIDE SEQUENCE [LARGE SCALE GENOMIC DNA]</scope>
</reference>
<protein>
    <submittedName>
        <fullName evidence="3">Uncharacterized protein</fullName>
    </submittedName>
</protein>
<evidence type="ECO:0000313" key="3">
    <source>
        <dbReference type="EMBL" id="VTJ55139.1"/>
    </source>
</evidence>
<dbReference type="EMBL" id="CABDUW010000047">
    <property type="protein sequence ID" value="VTJ55139.1"/>
    <property type="molecule type" value="Genomic_DNA"/>
</dbReference>
<dbReference type="Proteomes" id="UP000662637">
    <property type="component" value="Unassembled WGS sequence"/>
</dbReference>
<dbReference type="Proteomes" id="UP000335636">
    <property type="component" value="Unassembled WGS sequence"/>
</dbReference>
<name>A0A5E4AE93_MARMO</name>
<proteinExistence type="predicted"/>